<evidence type="ECO:0000313" key="6">
    <source>
        <dbReference type="EMBL" id="EFS20844.1"/>
    </source>
</evidence>
<keyword evidence="3 6" id="KW-0808">Transferase</keyword>
<evidence type="ECO:0000256" key="1">
    <source>
        <dbReference type="ARBA" id="ARBA00011900"/>
    </source>
</evidence>
<dbReference type="GO" id="GO:0006298">
    <property type="term" value="P:mismatch repair"/>
    <property type="evidence" value="ECO:0007669"/>
    <property type="project" value="TreeGrafter"/>
</dbReference>
<dbReference type="Gene3D" id="3.40.50.150">
    <property type="entry name" value="Vaccinia Virus protein VP39"/>
    <property type="match status" value="2"/>
</dbReference>
<dbReference type="GO" id="GO:0009307">
    <property type="term" value="P:DNA restriction-modification system"/>
    <property type="evidence" value="ECO:0007669"/>
    <property type="project" value="InterPro"/>
</dbReference>
<evidence type="ECO:0000256" key="4">
    <source>
        <dbReference type="ARBA" id="ARBA00022691"/>
    </source>
</evidence>
<dbReference type="SUPFAM" id="SSF53335">
    <property type="entry name" value="S-adenosyl-L-methionine-dependent methyltransferases"/>
    <property type="match status" value="1"/>
</dbReference>
<comment type="catalytic activity">
    <reaction evidence="5">
        <text>a 2'-deoxyadenosine in DNA + S-adenosyl-L-methionine = an N(6)-methyl-2'-deoxyadenosine in DNA + S-adenosyl-L-homocysteine + H(+)</text>
        <dbReference type="Rhea" id="RHEA:15197"/>
        <dbReference type="Rhea" id="RHEA-COMP:12418"/>
        <dbReference type="Rhea" id="RHEA-COMP:12419"/>
        <dbReference type="ChEBI" id="CHEBI:15378"/>
        <dbReference type="ChEBI" id="CHEBI:57856"/>
        <dbReference type="ChEBI" id="CHEBI:59789"/>
        <dbReference type="ChEBI" id="CHEBI:90615"/>
        <dbReference type="ChEBI" id="CHEBI:90616"/>
        <dbReference type="EC" id="2.1.1.72"/>
    </reaction>
</comment>
<dbReference type="InterPro" id="IPR012327">
    <property type="entry name" value="MeTrfase_D12"/>
</dbReference>
<sequence>MSSVFSNLKKLGITGLFFYCTGEIMKIKKTFAYMGSKGRFYKEIKEIFQENYKKHFVDLFAGAMEVTLNVKEEFGEVTVLANVKDEFMEGLIRNRKHGIKLYKKAVEHILNGETITSGRAFYEDKKKWLGWKEKFHEITRQNILKLASHEIKALQMLMSVKQDDSLSSNFYSIQKLQNLEKYLQKMENIHIKHDFFNKNWQFDNSFILLDPPYVTSTGTKERGTKGYRYKAMRWTEQDDMALIEFIQKNKEKGNVFLVFGSVENTLSRLIQEAFPDIKFITKKYKKSMFGRSSEREEWYCVIK</sequence>
<dbReference type="InterPro" id="IPR002052">
    <property type="entry name" value="DNA_methylase_N6_adenine_CS"/>
</dbReference>
<dbReference type="Pfam" id="PF02086">
    <property type="entry name" value="MethyltransfD12"/>
    <property type="match status" value="1"/>
</dbReference>
<dbReference type="PANTHER" id="PTHR30481:SF3">
    <property type="entry name" value="DNA ADENINE METHYLASE"/>
    <property type="match status" value="1"/>
</dbReference>
<dbReference type="GO" id="GO:0009007">
    <property type="term" value="F:site-specific DNA-methyltransferase (adenine-specific) activity"/>
    <property type="evidence" value="ECO:0007669"/>
    <property type="project" value="UniProtKB-EC"/>
</dbReference>
<protein>
    <recommendedName>
        <fullName evidence="1">site-specific DNA-methyltransferase (adenine-specific)</fullName>
        <ecNumber evidence="1">2.1.1.72</ecNumber>
    </recommendedName>
</protein>
<dbReference type="GO" id="GO:1904047">
    <property type="term" value="F:S-adenosyl-L-methionine binding"/>
    <property type="evidence" value="ECO:0007669"/>
    <property type="project" value="TreeGrafter"/>
</dbReference>
<dbReference type="GO" id="GO:0043565">
    <property type="term" value="F:sequence-specific DNA binding"/>
    <property type="evidence" value="ECO:0007669"/>
    <property type="project" value="TreeGrafter"/>
</dbReference>
<dbReference type="HOGENOM" id="CLU_082380_0_0_0"/>
<dbReference type="EMBL" id="GG657971">
    <property type="protein sequence ID" value="EFS20844.1"/>
    <property type="molecule type" value="Genomic_DNA"/>
</dbReference>
<keyword evidence="2 6" id="KW-0489">Methyltransferase</keyword>
<evidence type="ECO:0000256" key="5">
    <source>
        <dbReference type="ARBA" id="ARBA00047942"/>
    </source>
</evidence>
<accession>E5BFG3</accession>
<dbReference type="Proteomes" id="UP000002975">
    <property type="component" value="Unassembled WGS sequence"/>
</dbReference>
<evidence type="ECO:0000256" key="3">
    <source>
        <dbReference type="ARBA" id="ARBA00022679"/>
    </source>
</evidence>
<evidence type="ECO:0000313" key="7">
    <source>
        <dbReference type="Proteomes" id="UP000002975"/>
    </source>
</evidence>
<dbReference type="PRINTS" id="PR00505">
    <property type="entry name" value="D12N6MTFRASE"/>
</dbReference>
<evidence type="ECO:0000256" key="2">
    <source>
        <dbReference type="ARBA" id="ARBA00022603"/>
    </source>
</evidence>
<dbReference type="BioCyc" id="FSP469605-HMP:GTSP-344-MONOMER"/>
<dbReference type="EC" id="2.1.1.72" evidence="1"/>
<keyword evidence="7" id="KW-1185">Reference proteome</keyword>
<gene>
    <name evidence="6" type="ORF">FSBG_00341</name>
</gene>
<dbReference type="AlphaFoldDB" id="E5BFG3"/>
<dbReference type="PANTHER" id="PTHR30481">
    <property type="entry name" value="DNA ADENINE METHYLASE"/>
    <property type="match status" value="1"/>
</dbReference>
<dbReference type="GO" id="GO:0032259">
    <property type="term" value="P:methylation"/>
    <property type="evidence" value="ECO:0007669"/>
    <property type="project" value="UniProtKB-KW"/>
</dbReference>
<dbReference type="InterPro" id="IPR029063">
    <property type="entry name" value="SAM-dependent_MTases_sf"/>
</dbReference>
<proteinExistence type="predicted"/>
<dbReference type="PROSITE" id="PS00092">
    <property type="entry name" value="N6_MTASE"/>
    <property type="match status" value="1"/>
</dbReference>
<keyword evidence="4" id="KW-0949">S-adenosyl-L-methionine</keyword>
<reference evidence="6 7" key="1">
    <citation type="submission" date="2009-02" db="EMBL/GenBank/DDBJ databases">
        <title>The Genome Sequence of Fusobacterium sp. 3_1_5R.</title>
        <authorList>
            <consortium name="The Broad Institute Genome Sequencing Platform"/>
            <person name="Ward D."/>
            <person name="Young S.K."/>
            <person name="Kodira C.D."/>
            <person name="Zeng Q."/>
            <person name="Koehrsen M."/>
            <person name="Alvarado L."/>
            <person name="Berlin A."/>
            <person name="Borenstein D."/>
            <person name="Chen Z."/>
            <person name="Engels R."/>
            <person name="Freedman E."/>
            <person name="Gellesch M."/>
            <person name="Goldberg J."/>
            <person name="Griggs A."/>
            <person name="Gujja S."/>
            <person name="Heiman D."/>
            <person name="Hepburn T."/>
            <person name="Howarth C."/>
            <person name="Jen D."/>
            <person name="Larson L."/>
            <person name="Lewis B."/>
            <person name="Mehta T."/>
            <person name="Park D."/>
            <person name="Pearson M."/>
            <person name="Roberts A."/>
            <person name="Saif S."/>
            <person name="Shea T."/>
            <person name="Shenoy N."/>
            <person name="Sisk P."/>
            <person name="Stolte C."/>
            <person name="Sykes S."/>
            <person name="Walk T."/>
            <person name="White J."/>
            <person name="Yandava C."/>
            <person name="Allen-Vercoe E."/>
            <person name="Strauss J."/>
            <person name="Ambrose C."/>
            <person name="Lander E."/>
            <person name="Nusbaum C."/>
            <person name="Galagan J."/>
            <person name="Birren B."/>
        </authorList>
    </citation>
    <scope>NUCLEOTIDE SEQUENCE [LARGE SCALE GENOMIC DNA]</scope>
    <source>
        <strain evidence="6 7">3_1_5R</strain>
    </source>
</reference>
<name>E5BFG3_9FUSO</name>
<organism evidence="6 7">
    <name type="scientific">Fusobacterium gonidiaformans 3-1-5R</name>
    <dbReference type="NCBI Taxonomy" id="469605"/>
    <lineage>
        <taxon>Bacteria</taxon>
        <taxon>Fusobacteriati</taxon>
        <taxon>Fusobacteriota</taxon>
        <taxon>Fusobacteriia</taxon>
        <taxon>Fusobacteriales</taxon>
        <taxon>Fusobacteriaceae</taxon>
        <taxon>Fusobacterium</taxon>
    </lineage>
</organism>